<dbReference type="GO" id="GO:0050511">
    <property type="term" value="F:undecaprenyldiphospho-muramoylpentapeptide beta-N-acetylglucosaminyltransferase activity"/>
    <property type="evidence" value="ECO:0007669"/>
    <property type="project" value="UniProtKB-UniRule"/>
</dbReference>
<keyword evidence="4 10" id="KW-0808">Transferase</keyword>
<comment type="catalytic activity">
    <reaction evidence="10">
        <text>di-trans,octa-cis-undecaprenyl diphospho-N-acetyl-alpha-D-muramoyl-L-alanyl-D-glutamyl-meso-2,6-diaminopimeloyl-D-alanyl-D-alanine + UDP-N-acetyl-alpha-D-glucosamine = di-trans,octa-cis-undecaprenyl diphospho-[N-acetyl-alpha-D-glucosaminyl-(1-&gt;4)]-N-acetyl-alpha-D-muramoyl-L-alanyl-D-glutamyl-meso-2,6-diaminopimeloyl-D-alanyl-D-alanine + UDP + H(+)</text>
        <dbReference type="Rhea" id="RHEA:31227"/>
        <dbReference type="ChEBI" id="CHEBI:15378"/>
        <dbReference type="ChEBI" id="CHEBI:57705"/>
        <dbReference type="ChEBI" id="CHEBI:58223"/>
        <dbReference type="ChEBI" id="CHEBI:61387"/>
        <dbReference type="ChEBI" id="CHEBI:61388"/>
        <dbReference type="EC" id="2.4.1.227"/>
    </reaction>
</comment>
<dbReference type="EMBL" id="PDUD01000022">
    <property type="protein sequence ID" value="PHN05221.1"/>
    <property type="molecule type" value="Genomic_DNA"/>
</dbReference>
<evidence type="ECO:0000256" key="1">
    <source>
        <dbReference type="ARBA" id="ARBA00022475"/>
    </source>
</evidence>
<dbReference type="Proteomes" id="UP000223913">
    <property type="component" value="Unassembled WGS sequence"/>
</dbReference>
<feature type="binding site" evidence="10">
    <location>
        <position position="199"/>
    </location>
    <ligand>
        <name>UDP-N-acetyl-alpha-D-glucosamine</name>
        <dbReference type="ChEBI" id="CHEBI:57705"/>
    </ligand>
</feature>
<comment type="function">
    <text evidence="10">Cell wall formation. Catalyzes the transfer of a GlcNAc subunit on undecaprenyl-pyrophosphoryl-MurNAc-pentapeptide (lipid intermediate I) to form undecaprenyl-pyrophosphoryl-MurNAc-(pentapeptide)GlcNAc (lipid intermediate II).</text>
</comment>
<comment type="pathway">
    <text evidence="10">Cell wall biogenesis; peptidoglycan biosynthesis.</text>
</comment>
<keyword evidence="2 10" id="KW-0132">Cell division</keyword>
<dbReference type="HAMAP" id="MF_00033">
    <property type="entry name" value="MurG"/>
    <property type="match status" value="1"/>
</dbReference>
<feature type="binding site" evidence="10">
    <location>
        <position position="298"/>
    </location>
    <ligand>
        <name>UDP-N-acetyl-alpha-D-glucosamine</name>
        <dbReference type="ChEBI" id="CHEBI:57705"/>
    </ligand>
</feature>
<feature type="domain" description="Glycosyltransferase family 28 N-terminal" evidence="11">
    <location>
        <begin position="5"/>
        <end position="143"/>
    </location>
</feature>
<evidence type="ECO:0000256" key="8">
    <source>
        <dbReference type="ARBA" id="ARBA00023306"/>
    </source>
</evidence>
<dbReference type="GO" id="GO:0005975">
    <property type="term" value="P:carbohydrate metabolic process"/>
    <property type="evidence" value="ECO:0007669"/>
    <property type="project" value="InterPro"/>
</dbReference>
<dbReference type="NCBIfam" id="TIGR01133">
    <property type="entry name" value="murG"/>
    <property type="match status" value="1"/>
</dbReference>
<keyword evidence="7 10" id="KW-0472">Membrane</keyword>
<gene>
    <name evidence="10 13" type="primary">murG</name>
    <name evidence="13" type="ORF">CRP01_17025</name>
</gene>
<feature type="binding site" evidence="10">
    <location>
        <position position="253"/>
    </location>
    <ligand>
        <name>UDP-N-acetyl-alpha-D-glucosamine</name>
        <dbReference type="ChEBI" id="CHEBI:57705"/>
    </ligand>
</feature>
<feature type="binding site" evidence="10">
    <location>
        <position position="126"/>
    </location>
    <ligand>
        <name>UDP-N-acetyl-alpha-D-glucosamine</name>
        <dbReference type="ChEBI" id="CHEBI:57705"/>
    </ligand>
</feature>
<dbReference type="Gene3D" id="3.40.50.2000">
    <property type="entry name" value="Glycogen Phosphorylase B"/>
    <property type="match status" value="2"/>
</dbReference>
<keyword evidence="9 10" id="KW-0961">Cell wall biogenesis/degradation</keyword>
<dbReference type="EC" id="2.4.1.227" evidence="10"/>
<accession>A0A2D0N9M1</accession>
<proteinExistence type="inferred from homology"/>
<dbReference type="GO" id="GO:0071555">
    <property type="term" value="P:cell wall organization"/>
    <property type="evidence" value="ECO:0007669"/>
    <property type="project" value="UniProtKB-KW"/>
</dbReference>
<dbReference type="AlphaFoldDB" id="A0A2D0N9M1"/>
<protein>
    <recommendedName>
        <fullName evidence="10">UDP-N-acetylglucosamine--N-acetylmuramyl-(pentapeptide) pyrophosphoryl-undecaprenol N-acetylglucosamine transferase</fullName>
        <ecNumber evidence="10">2.4.1.227</ecNumber>
    </recommendedName>
    <alternativeName>
        <fullName evidence="10">Undecaprenyl-PP-MurNAc-pentapeptide-UDPGlcNAc GlcNAc transferase</fullName>
    </alternativeName>
</protein>
<evidence type="ECO:0000256" key="10">
    <source>
        <dbReference type="HAMAP-Rule" id="MF_00033"/>
    </source>
</evidence>
<feature type="domain" description="Glycosyl transferase family 28 C-terminal" evidence="12">
    <location>
        <begin position="192"/>
        <end position="355"/>
    </location>
</feature>
<comment type="subcellular location">
    <subcellularLocation>
        <location evidence="10">Cell membrane</location>
        <topology evidence="10">Peripheral membrane protein</topology>
        <orientation evidence="10">Cytoplasmic side</orientation>
    </subcellularLocation>
</comment>
<dbReference type="GO" id="GO:0005886">
    <property type="term" value="C:plasma membrane"/>
    <property type="evidence" value="ECO:0007669"/>
    <property type="project" value="UniProtKB-SubCell"/>
</dbReference>
<evidence type="ECO:0000256" key="3">
    <source>
        <dbReference type="ARBA" id="ARBA00022676"/>
    </source>
</evidence>
<name>A0A2D0N9M1_FLAN2</name>
<keyword evidence="6 10" id="KW-0573">Peptidoglycan synthesis</keyword>
<evidence type="ECO:0000313" key="14">
    <source>
        <dbReference type="Proteomes" id="UP000223913"/>
    </source>
</evidence>
<dbReference type="InterPro" id="IPR004276">
    <property type="entry name" value="GlycoTrans_28_N"/>
</dbReference>
<evidence type="ECO:0000259" key="12">
    <source>
        <dbReference type="Pfam" id="PF04101"/>
    </source>
</evidence>
<comment type="similarity">
    <text evidence="10">Belongs to the glycosyltransferase 28 family. MurG subfamily.</text>
</comment>
<keyword evidence="14" id="KW-1185">Reference proteome</keyword>
<dbReference type="GO" id="GO:0009252">
    <property type="term" value="P:peptidoglycan biosynthetic process"/>
    <property type="evidence" value="ECO:0007669"/>
    <property type="project" value="UniProtKB-UniRule"/>
</dbReference>
<evidence type="ECO:0000313" key="13">
    <source>
        <dbReference type="EMBL" id="PHN05221.1"/>
    </source>
</evidence>
<dbReference type="UniPathway" id="UPA00219"/>
<comment type="caution">
    <text evidence="13">The sequence shown here is derived from an EMBL/GenBank/DDBJ whole genome shotgun (WGS) entry which is preliminary data.</text>
</comment>
<keyword evidence="3 10" id="KW-0328">Glycosyltransferase</keyword>
<dbReference type="SUPFAM" id="SSF53756">
    <property type="entry name" value="UDP-Glycosyltransferase/glycogen phosphorylase"/>
    <property type="match status" value="1"/>
</dbReference>
<dbReference type="GO" id="GO:0051301">
    <property type="term" value="P:cell division"/>
    <property type="evidence" value="ECO:0007669"/>
    <property type="project" value="UniProtKB-KW"/>
</dbReference>
<dbReference type="CDD" id="cd03785">
    <property type="entry name" value="GT28_MurG"/>
    <property type="match status" value="1"/>
</dbReference>
<evidence type="ECO:0000256" key="4">
    <source>
        <dbReference type="ARBA" id="ARBA00022679"/>
    </source>
</evidence>
<comment type="caution">
    <text evidence="10">Lacks conserved residue(s) required for the propagation of feature annotation.</text>
</comment>
<dbReference type="GO" id="GO:0008360">
    <property type="term" value="P:regulation of cell shape"/>
    <property type="evidence" value="ECO:0007669"/>
    <property type="project" value="UniProtKB-KW"/>
</dbReference>
<evidence type="ECO:0000256" key="5">
    <source>
        <dbReference type="ARBA" id="ARBA00022960"/>
    </source>
</evidence>
<dbReference type="InterPro" id="IPR006009">
    <property type="entry name" value="GlcNAc_MurG"/>
</dbReference>
<dbReference type="OrthoDB" id="9808936at2"/>
<keyword evidence="5 10" id="KW-0133">Cell shape</keyword>
<sequence>MANRIIISGGGTGGHTFPAIAIADAIKEKEPETEILFVGAKGKMEMEKVPKAGYPIKGLWISGFHRKLTLRNLMFPLKLLTSMLKAWSIIRDFRPDAAVGVGGFASGPVLDVASRMGIPALIQEQNSYAGATNRILSGKVNRICVAYDHMERYFPADKLVLTGNPVRKDMLREQPSREEGAAHFGFNPNQPILFIFGGSLGAKSINEAMAANSAILADKPEIQVLWQMGSLYVEDFGDCATAQLENVRAEAFIDRMDMAYAMADLVICRAGALTISELAQLGQPAMLIPSPNVAEDHQTKNAMALVEKNAGVLLPDPEAKERIITRAMSLLAQPETLEQLGKNIRTMARPDAAARIAAEVLQLIEKKGGR</sequence>
<dbReference type="GO" id="GO:0051991">
    <property type="term" value="F:UDP-N-acetyl-D-glucosamine:N-acetylmuramoyl-L-alanyl-D-glutamyl-meso-2,6-diaminopimelyl-D-alanyl-D-alanine-diphosphoundecaprenol 4-beta-N-acetylglucosaminlytransferase activity"/>
    <property type="evidence" value="ECO:0007669"/>
    <property type="project" value="RHEA"/>
</dbReference>
<evidence type="ECO:0000256" key="9">
    <source>
        <dbReference type="ARBA" id="ARBA00023316"/>
    </source>
</evidence>
<organism evidence="13 14">
    <name type="scientific">Flavilitoribacter nigricans (strain ATCC 23147 / DSM 23189 / NBRC 102662 / NCIMB 1420 / SS-2)</name>
    <name type="common">Lewinella nigricans</name>
    <dbReference type="NCBI Taxonomy" id="1122177"/>
    <lineage>
        <taxon>Bacteria</taxon>
        <taxon>Pseudomonadati</taxon>
        <taxon>Bacteroidota</taxon>
        <taxon>Saprospiria</taxon>
        <taxon>Saprospirales</taxon>
        <taxon>Lewinellaceae</taxon>
        <taxon>Flavilitoribacter</taxon>
    </lineage>
</organism>
<keyword evidence="1 10" id="KW-1003">Cell membrane</keyword>
<dbReference type="Pfam" id="PF04101">
    <property type="entry name" value="Glyco_tran_28_C"/>
    <property type="match status" value="1"/>
</dbReference>
<feature type="binding site" evidence="10">
    <location>
        <position position="167"/>
    </location>
    <ligand>
        <name>UDP-N-acetyl-alpha-D-glucosamine</name>
        <dbReference type="ChEBI" id="CHEBI:57705"/>
    </ligand>
</feature>
<evidence type="ECO:0000256" key="6">
    <source>
        <dbReference type="ARBA" id="ARBA00022984"/>
    </source>
</evidence>
<dbReference type="RefSeq" id="WP_099151274.1">
    <property type="nucleotide sequence ID" value="NZ_PDUD01000022.1"/>
</dbReference>
<evidence type="ECO:0000256" key="7">
    <source>
        <dbReference type="ARBA" id="ARBA00023136"/>
    </source>
</evidence>
<reference evidence="13 14" key="1">
    <citation type="submission" date="2017-10" db="EMBL/GenBank/DDBJ databases">
        <title>The draft genome sequence of Lewinella nigricans NBRC 102662.</title>
        <authorList>
            <person name="Wang K."/>
        </authorList>
    </citation>
    <scope>NUCLEOTIDE SEQUENCE [LARGE SCALE GENOMIC DNA]</scope>
    <source>
        <strain evidence="13 14">NBRC 102662</strain>
    </source>
</reference>
<dbReference type="PANTHER" id="PTHR21015">
    <property type="entry name" value="UDP-N-ACETYLGLUCOSAMINE--N-ACETYLMURAMYL-(PENTAPEPTIDE) PYROPHOSPHORYL-UNDECAPRENOL N-ACETYLGLUCOSAMINE TRANSFERASE 1"/>
    <property type="match status" value="1"/>
</dbReference>
<feature type="binding site" evidence="10">
    <location>
        <begin position="12"/>
        <end position="14"/>
    </location>
    <ligand>
        <name>UDP-N-acetyl-alpha-D-glucosamine</name>
        <dbReference type="ChEBI" id="CHEBI:57705"/>
    </ligand>
</feature>
<keyword evidence="8 10" id="KW-0131">Cell cycle</keyword>
<evidence type="ECO:0000256" key="2">
    <source>
        <dbReference type="ARBA" id="ARBA00022618"/>
    </source>
</evidence>
<dbReference type="InterPro" id="IPR007235">
    <property type="entry name" value="Glyco_trans_28_C"/>
</dbReference>
<dbReference type="Pfam" id="PF03033">
    <property type="entry name" value="Glyco_transf_28"/>
    <property type="match status" value="1"/>
</dbReference>
<evidence type="ECO:0000259" key="11">
    <source>
        <dbReference type="Pfam" id="PF03033"/>
    </source>
</evidence>
<dbReference type="PANTHER" id="PTHR21015:SF22">
    <property type="entry name" value="GLYCOSYLTRANSFERASE"/>
    <property type="match status" value="1"/>
</dbReference>